<name>A0A2N0ZLD4_9BACI</name>
<comment type="caution">
    <text evidence="1">The sequence shown here is derived from an EMBL/GenBank/DDBJ whole genome shotgun (WGS) entry which is preliminary data.</text>
</comment>
<accession>A0A2N0ZLD4</accession>
<dbReference type="RefSeq" id="WP_066199651.1">
    <property type="nucleotide sequence ID" value="NZ_JARMMB010000019.1"/>
</dbReference>
<keyword evidence="2" id="KW-1185">Reference proteome</keyword>
<evidence type="ECO:0000313" key="1">
    <source>
        <dbReference type="EMBL" id="PKG30286.1"/>
    </source>
</evidence>
<organism evidence="1 2">
    <name type="scientific">Cytobacillus horneckiae</name>
    <dbReference type="NCBI Taxonomy" id="549687"/>
    <lineage>
        <taxon>Bacteria</taxon>
        <taxon>Bacillati</taxon>
        <taxon>Bacillota</taxon>
        <taxon>Bacilli</taxon>
        <taxon>Bacillales</taxon>
        <taxon>Bacillaceae</taxon>
        <taxon>Cytobacillus</taxon>
    </lineage>
</organism>
<dbReference type="EMBL" id="PISD01000008">
    <property type="protein sequence ID" value="PKG30286.1"/>
    <property type="molecule type" value="Genomic_DNA"/>
</dbReference>
<evidence type="ECO:0000313" key="2">
    <source>
        <dbReference type="Proteomes" id="UP000233343"/>
    </source>
</evidence>
<reference evidence="1 2" key="1">
    <citation type="journal article" date="2010" name="Int. J. Syst. Evol. Microbiol.">
        <title>Bacillus horneckiae sp. nov., isolated from a spacecraft-assembly clean room.</title>
        <authorList>
            <person name="Vaishampayan P."/>
            <person name="Probst A."/>
            <person name="Krishnamurthi S."/>
            <person name="Ghosh S."/>
            <person name="Osman S."/>
            <person name="McDowall A."/>
            <person name="Ruckmani A."/>
            <person name="Mayilraj S."/>
            <person name="Venkateswaran K."/>
        </authorList>
    </citation>
    <scope>NUCLEOTIDE SEQUENCE [LARGE SCALE GENOMIC DNA]</scope>
    <source>
        <strain evidence="2">1PO1SC</strain>
    </source>
</reference>
<dbReference type="Proteomes" id="UP000233343">
    <property type="component" value="Unassembled WGS sequence"/>
</dbReference>
<dbReference type="AlphaFoldDB" id="A0A2N0ZLD4"/>
<protein>
    <submittedName>
        <fullName evidence="1">Uncharacterized protein</fullName>
    </submittedName>
</protein>
<sequence length="59" mass="7053">MIALFFFYKMVDLLEKIGKFSELEDEYFESLNWDANTSVKSIYFFDAWPAKEEGNIEQN</sequence>
<gene>
    <name evidence="1" type="ORF">CWS20_04660</name>
</gene>
<proteinExistence type="predicted"/>